<dbReference type="PANTHER" id="PTHR31008">
    <property type="entry name" value="COP1-INTERACTING PROTEIN-RELATED"/>
    <property type="match status" value="1"/>
</dbReference>
<dbReference type="Proteomes" id="UP000447434">
    <property type="component" value="Chromosome 6"/>
</dbReference>
<dbReference type="PANTHER" id="PTHR31008:SF2">
    <property type="entry name" value="COP1-INTERACTING PROTEIN-LIKE PROTEIN"/>
    <property type="match status" value="1"/>
</dbReference>
<keyword evidence="2" id="KW-1185">Reference proteome</keyword>
<organism evidence="1 2">
    <name type="scientific">Lupinus albus</name>
    <name type="common">White lupine</name>
    <name type="synonym">Lupinus termis</name>
    <dbReference type="NCBI Taxonomy" id="3870"/>
    <lineage>
        <taxon>Eukaryota</taxon>
        <taxon>Viridiplantae</taxon>
        <taxon>Streptophyta</taxon>
        <taxon>Embryophyta</taxon>
        <taxon>Tracheophyta</taxon>
        <taxon>Spermatophyta</taxon>
        <taxon>Magnoliopsida</taxon>
        <taxon>eudicotyledons</taxon>
        <taxon>Gunneridae</taxon>
        <taxon>Pentapetalae</taxon>
        <taxon>rosids</taxon>
        <taxon>fabids</taxon>
        <taxon>Fabales</taxon>
        <taxon>Fabaceae</taxon>
        <taxon>Papilionoideae</taxon>
        <taxon>50 kb inversion clade</taxon>
        <taxon>genistoids sensu lato</taxon>
        <taxon>core genistoids</taxon>
        <taxon>Genisteae</taxon>
        <taxon>Lupinus</taxon>
    </lineage>
</organism>
<protein>
    <submittedName>
        <fullName evidence="1">Uncharacterized protein</fullName>
    </submittedName>
</protein>
<gene>
    <name evidence="1" type="ORF">Lalb_Chr06g0169141</name>
</gene>
<sequence length="88" mass="9825">MNSSTRLDSFVFQLTPTRTRFDLVITMKGEKEKIASGLLDPFLSHLNVAKDQMAKGGYSIILEVDGGADATWFTKGTIERLACYFFVN</sequence>
<evidence type="ECO:0000313" key="1">
    <source>
        <dbReference type="EMBL" id="KAE9612077.1"/>
    </source>
</evidence>
<proteinExistence type="predicted"/>
<comment type="caution">
    <text evidence="1">The sequence shown here is derived from an EMBL/GenBank/DDBJ whole genome shotgun (WGS) entry which is preliminary data.</text>
</comment>
<evidence type="ECO:0000313" key="2">
    <source>
        <dbReference type="Proteomes" id="UP000447434"/>
    </source>
</evidence>
<name>A0A6A4QDQ2_LUPAL</name>
<accession>A0A6A4QDQ2</accession>
<dbReference type="AlphaFoldDB" id="A0A6A4QDQ2"/>
<dbReference type="EMBL" id="WOCE01000006">
    <property type="protein sequence ID" value="KAE9612077.1"/>
    <property type="molecule type" value="Genomic_DNA"/>
</dbReference>
<dbReference type="OrthoDB" id="2020180at2759"/>
<reference evidence="2" key="1">
    <citation type="journal article" date="2020" name="Nat. Commun.">
        <title>Genome sequence of the cluster root forming white lupin.</title>
        <authorList>
            <person name="Hufnagel B."/>
            <person name="Marques A."/>
            <person name="Soriano A."/>
            <person name="Marques L."/>
            <person name="Divol F."/>
            <person name="Doumas P."/>
            <person name="Sallet E."/>
            <person name="Mancinotti D."/>
            <person name="Carrere S."/>
            <person name="Marande W."/>
            <person name="Arribat S."/>
            <person name="Keller J."/>
            <person name="Huneau C."/>
            <person name="Blein T."/>
            <person name="Aime D."/>
            <person name="Laguerre M."/>
            <person name="Taylor J."/>
            <person name="Schubert V."/>
            <person name="Nelson M."/>
            <person name="Geu-Flores F."/>
            <person name="Crespi M."/>
            <person name="Gallardo-Guerrero K."/>
            <person name="Delaux P.-M."/>
            <person name="Salse J."/>
            <person name="Berges H."/>
            <person name="Guyot R."/>
            <person name="Gouzy J."/>
            <person name="Peret B."/>
        </authorList>
    </citation>
    <scope>NUCLEOTIDE SEQUENCE [LARGE SCALE GENOMIC DNA]</scope>
    <source>
        <strain evidence="2">cv. Amiga</strain>
    </source>
</reference>